<evidence type="ECO:0000256" key="3">
    <source>
        <dbReference type="ARBA" id="ARBA00022898"/>
    </source>
</evidence>
<comment type="function">
    <text evidence="4 5">Catalyzes the cleavage of L-kynurenine (L-Kyn) and L-3-hydroxykynurenine (L-3OHKyn) into anthranilic acid (AA) and 3-hydroxyanthranilic acid (3-OHAA), respectively.</text>
</comment>
<dbReference type="GO" id="GO:0030429">
    <property type="term" value="F:kynureninase activity"/>
    <property type="evidence" value="ECO:0007669"/>
    <property type="project" value="UniProtKB-UniRule"/>
</dbReference>
<dbReference type="InterPro" id="IPR015424">
    <property type="entry name" value="PyrdxlP-dep_Trfase"/>
</dbReference>
<dbReference type="InterPro" id="IPR015422">
    <property type="entry name" value="PyrdxlP-dep_Trfase_small"/>
</dbReference>
<protein>
    <recommendedName>
        <fullName evidence="4 5">Kynureninase</fullName>
        <ecNumber evidence="4 5">3.7.1.3</ecNumber>
    </recommendedName>
    <alternativeName>
        <fullName evidence="4">Biosynthesis of nicotinic acid protein 5</fullName>
    </alternativeName>
    <alternativeName>
        <fullName evidence="4">L-kynurenine hydrolase</fullName>
    </alternativeName>
</protein>
<evidence type="ECO:0000256" key="4">
    <source>
        <dbReference type="HAMAP-Rule" id="MF_03017"/>
    </source>
</evidence>
<sequence>MDLVQDLLSKSSHELNSPQFAALLAERAGPTGHAREAFQLPKKKDMGASLGDLDEPCVYMAGNSLGLQPTLARELIQQEMDVWSSKAVLGHFDHPHDRPWKSIDDKVVPALKAVVGASTESEVACTSTLTSNLHNLFVTFFRPEGKRTKILVEGKAFPSDQYAVQSQLDLHSLDSLSLIELFPREGEGNLRTEDILSVIEEQGDEIALVWLSGVQYYTGQVFDMESIAKAGKTKNCIVGFDLAHAVGNVPLKLHDWNVDFAVWCSYKYLNSGPGAVGGMFVHSKWDEAKLPRLSGWWGHDKTTRFTMPSTFKPIAGAQGYQHSNPPLLSLIPLIASLETLNKAGGLPAVRIRSTLLTGYLLLLLRSSKFFLAENAKEDKGREVKIGFAILTPENEQERGAQLSLKIVGRGGREGGGMKRVFEGLVRRGVVGDEREPEVIRISPIPLYNTFEDVRQVVSALDKSLEEESQGIERQSVDMIETS</sequence>
<feature type="binding site" evidence="4">
    <location>
        <begin position="157"/>
        <end position="160"/>
    </location>
    <ligand>
        <name>pyridoxal 5'-phosphate</name>
        <dbReference type="ChEBI" id="CHEBI:597326"/>
    </ligand>
</feature>
<dbReference type="EMBL" id="LN483166">
    <property type="protein sequence ID" value="CED84498.1"/>
    <property type="molecule type" value="Genomic_DNA"/>
</dbReference>
<name>A0A0F7SWQ0_PHARH</name>
<dbReference type="GO" id="GO:0030170">
    <property type="term" value="F:pyridoxal phosphate binding"/>
    <property type="evidence" value="ECO:0007669"/>
    <property type="project" value="UniProtKB-UniRule"/>
</dbReference>
<evidence type="ECO:0000256" key="5">
    <source>
        <dbReference type="PIRNR" id="PIRNR038800"/>
    </source>
</evidence>
<evidence type="ECO:0000256" key="2">
    <source>
        <dbReference type="ARBA" id="ARBA00022801"/>
    </source>
</evidence>
<comment type="similarity">
    <text evidence="4 5">Belongs to the kynureninase family.</text>
</comment>
<dbReference type="Gene3D" id="3.90.1150.10">
    <property type="entry name" value="Aspartate Aminotransferase, domain 1"/>
    <property type="match status" value="1"/>
</dbReference>
<keyword evidence="4 5" id="KW-0963">Cytoplasm</keyword>
<dbReference type="Gene3D" id="3.40.640.10">
    <property type="entry name" value="Type I PLP-dependent aspartate aminotransferase-like (Major domain)"/>
    <property type="match status" value="1"/>
</dbReference>
<comment type="pathway">
    <text evidence="4 5">Cofactor biosynthesis; NAD(+) biosynthesis; quinolinate from L-kynurenine: step 2/3.</text>
</comment>
<gene>
    <name evidence="4" type="primary">BNA5</name>
</gene>
<dbReference type="FunFam" id="3.40.640.10:FF:000031">
    <property type="entry name" value="Kynureninase"/>
    <property type="match status" value="1"/>
</dbReference>
<dbReference type="GO" id="GO:0005737">
    <property type="term" value="C:cytoplasm"/>
    <property type="evidence" value="ECO:0007669"/>
    <property type="project" value="UniProtKB-SubCell"/>
</dbReference>
<feature type="binding site" evidence="4">
    <location>
        <position position="130"/>
    </location>
    <ligand>
        <name>pyridoxal 5'-phosphate</name>
        <dbReference type="ChEBI" id="CHEBI:597326"/>
    </ligand>
</feature>
<evidence type="ECO:0000313" key="6">
    <source>
        <dbReference type="EMBL" id="CED84498.1"/>
    </source>
</evidence>
<dbReference type="NCBIfam" id="TIGR01814">
    <property type="entry name" value="kynureninase"/>
    <property type="match status" value="1"/>
</dbReference>
<dbReference type="AlphaFoldDB" id="A0A0F7SWQ0"/>
<proteinExistence type="inferred from homology"/>
<feature type="binding site" evidence="4">
    <location>
        <position position="296"/>
    </location>
    <ligand>
        <name>pyridoxal 5'-phosphate</name>
        <dbReference type="ChEBI" id="CHEBI:597326"/>
    </ligand>
</feature>
<feature type="binding site" evidence="4">
    <location>
        <position position="241"/>
    </location>
    <ligand>
        <name>pyridoxal 5'-phosphate</name>
        <dbReference type="ChEBI" id="CHEBI:597326"/>
    </ligand>
</feature>
<dbReference type="UniPathway" id="UPA00253">
    <property type="reaction ID" value="UER00329"/>
</dbReference>
<organism evidence="6">
    <name type="scientific">Phaffia rhodozyma</name>
    <name type="common">Yeast</name>
    <name type="synonym">Xanthophyllomyces dendrorhous</name>
    <dbReference type="NCBI Taxonomy" id="264483"/>
    <lineage>
        <taxon>Eukaryota</taxon>
        <taxon>Fungi</taxon>
        <taxon>Dikarya</taxon>
        <taxon>Basidiomycota</taxon>
        <taxon>Agaricomycotina</taxon>
        <taxon>Tremellomycetes</taxon>
        <taxon>Cystofilobasidiales</taxon>
        <taxon>Mrakiaceae</taxon>
        <taxon>Phaffia</taxon>
    </lineage>
</organism>
<feature type="binding site" evidence="4">
    <location>
        <position position="212"/>
    </location>
    <ligand>
        <name>pyridoxal 5'-phosphate</name>
        <dbReference type="ChEBI" id="CHEBI:597326"/>
    </ligand>
</feature>
<evidence type="ECO:0000256" key="1">
    <source>
        <dbReference type="ARBA" id="ARBA00022642"/>
    </source>
</evidence>
<accession>A0A0F7SWQ0</accession>
<reference evidence="6" key="1">
    <citation type="submission" date="2014-08" db="EMBL/GenBank/DDBJ databases">
        <authorList>
            <person name="Sharma Rahul"/>
            <person name="Thines Marco"/>
        </authorList>
    </citation>
    <scope>NUCLEOTIDE SEQUENCE</scope>
</reference>
<comment type="subunit">
    <text evidence="4 5">Homodimer.</text>
</comment>
<dbReference type="HAMAP" id="MF_01970">
    <property type="entry name" value="Kynureninase"/>
    <property type="match status" value="1"/>
</dbReference>
<feature type="binding site" evidence="4">
    <location>
        <position position="129"/>
    </location>
    <ligand>
        <name>pyridoxal 5'-phosphate</name>
        <dbReference type="ChEBI" id="CHEBI:597326"/>
    </ligand>
</feature>
<comment type="catalytic activity">
    <reaction evidence="4 5">
        <text>L-kynurenine + H2O = anthranilate + L-alanine + H(+)</text>
        <dbReference type="Rhea" id="RHEA:16813"/>
        <dbReference type="ChEBI" id="CHEBI:15377"/>
        <dbReference type="ChEBI" id="CHEBI:15378"/>
        <dbReference type="ChEBI" id="CHEBI:16567"/>
        <dbReference type="ChEBI" id="CHEBI:57959"/>
        <dbReference type="ChEBI" id="CHEBI:57972"/>
        <dbReference type="EC" id="3.7.1.3"/>
    </reaction>
</comment>
<dbReference type="UniPathway" id="UPA00334">
    <property type="reaction ID" value="UER00455"/>
</dbReference>
<dbReference type="EC" id="3.7.1.3" evidence="4 5"/>
<comment type="catalytic activity">
    <reaction evidence="5">
        <text>3-hydroxy-L-kynurenine + H2O = 3-hydroxyanthranilate + L-alanine + H(+)</text>
        <dbReference type="Rhea" id="RHEA:25143"/>
        <dbReference type="ChEBI" id="CHEBI:15377"/>
        <dbReference type="ChEBI" id="CHEBI:15378"/>
        <dbReference type="ChEBI" id="CHEBI:36559"/>
        <dbReference type="ChEBI" id="CHEBI:57972"/>
        <dbReference type="ChEBI" id="CHEBI:58125"/>
        <dbReference type="EC" id="3.7.1.3"/>
    </reaction>
</comment>
<dbReference type="GO" id="GO:0019441">
    <property type="term" value="P:L-tryptophan catabolic process to kynurenine"/>
    <property type="evidence" value="ECO:0007669"/>
    <property type="project" value="TreeGrafter"/>
</dbReference>
<dbReference type="Pfam" id="PF22580">
    <property type="entry name" value="KYNU_C"/>
    <property type="match status" value="1"/>
</dbReference>
<feature type="modified residue" description="N6-(pyridoxal phosphate)lysine" evidence="4">
    <location>
        <position position="267"/>
    </location>
</feature>
<dbReference type="InterPro" id="IPR010111">
    <property type="entry name" value="Kynureninase"/>
</dbReference>
<keyword evidence="2 4" id="KW-0378">Hydrolase</keyword>
<feature type="binding site" evidence="4">
    <location>
        <position position="266"/>
    </location>
    <ligand>
        <name>pyridoxal 5'-phosphate</name>
        <dbReference type="ChEBI" id="CHEBI:597326"/>
    </ligand>
</feature>
<feature type="binding site" evidence="4">
    <location>
        <position position="324"/>
    </location>
    <ligand>
        <name>pyridoxal 5'-phosphate</name>
        <dbReference type="ChEBI" id="CHEBI:597326"/>
    </ligand>
</feature>
<dbReference type="GO" id="GO:0097053">
    <property type="term" value="P:L-kynurenine catabolic process"/>
    <property type="evidence" value="ECO:0007669"/>
    <property type="project" value="UniProtKB-UniRule"/>
</dbReference>
<keyword evidence="1 4" id="KW-0662">Pyridine nucleotide biosynthesis</keyword>
<dbReference type="PANTHER" id="PTHR14084">
    <property type="entry name" value="KYNURENINASE"/>
    <property type="match status" value="1"/>
</dbReference>
<dbReference type="InterPro" id="IPR015421">
    <property type="entry name" value="PyrdxlP-dep_Trfase_major"/>
</dbReference>
<keyword evidence="3 4" id="KW-0663">Pyridoxal phosphate</keyword>
<feature type="binding site" evidence="4">
    <location>
        <position position="244"/>
    </location>
    <ligand>
        <name>pyridoxal 5'-phosphate</name>
        <dbReference type="ChEBI" id="CHEBI:597326"/>
    </ligand>
</feature>
<dbReference type="GO" id="GO:0043420">
    <property type="term" value="P:anthranilate metabolic process"/>
    <property type="evidence" value="ECO:0007669"/>
    <property type="project" value="UniProtKB-UniRule"/>
</dbReference>
<dbReference type="GO" id="GO:0019805">
    <property type="term" value="P:quinolinate biosynthetic process"/>
    <property type="evidence" value="ECO:0007669"/>
    <property type="project" value="UniProtKB-UniRule"/>
</dbReference>
<dbReference type="PANTHER" id="PTHR14084:SF0">
    <property type="entry name" value="KYNURENINASE"/>
    <property type="match status" value="1"/>
</dbReference>
<comment type="pathway">
    <text evidence="4 5">Amino-acid degradation; L-kynurenine degradation; L-alanine and anthranilate from L-kynurenine: step 1/1.</text>
</comment>
<comment type="subcellular location">
    <subcellularLocation>
        <location evidence="4 5">Cytoplasm</location>
    </subcellularLocation>
</comment>
<dbReference type="GO" id="GO:0034354">
    <property type="term" value="P:'de novo' NAD+ biosynthetic process from L-tryptophan"/>
    <property type="evidence" value="ECO:0007669"/>
    <property type="project" value="UniProtKB-UniRule"/>
</dbReference>
<comment type="cofactor">
    <cofactor evidence="4 5">
        <name>pyridoxal 5'-phosphate</name>
        <dbReference type="ChEBI" id="CHEBI:597326"/>
    </cofactor>
</comment>
<dbReference type="SUPFAM" id="SSF53383">
    <property type="entry name" value="PLP-dependent transferases"/>
    <property type="match status" value="1"/>
</dbReference>
<dbReference type="PIRSF" id="PIRSF038800">
    <property type="entry name" value="KYNU"/>
    <property type="match status" value="1"/>
</dbReference>